<evidence type="ECO:0000313" key="3">
    <source>
        <dbReference type="EMBL" id="MCY1012826.1"/>
    </source>
</evidence>
<proteinExistence type="predicted"/>
<keyword evidence="2" id="KW-0732">Signal</keyword>
<dbReference type="RefSeq" id="WP_267776368.1">
    <property type="nucleotide sequence ID" value="NZ_JAPNKE010000002.1"/>
</dbReference>
<evidence type="ECO:0000313" key="4">
    <source>
        <dbReference type="Proteomes" id="UP001150924"/>
    </source>
</evidence>
<feature type="chain" id="PRO_5040907008" description="Secreted protein" evidence="2">
    <location>
        <begin position="26"/>
        <end position="199"/>
    </location>
</feature>
<comment type="caution">
    <text evidence="3">The sequence shown here is derived from an EMBL/GenBank/DDBJ whole genome shotgun (WGS) entry which is preliminary data.</text>
</comment>
<dbReference type="Proteomes" id="UP001150924">
    <property type="component" value="Unassembled WGS sequence"/>
</dbReference>
<name>A0A9X3EZ89_9BACT</name>
<reference evidence="3" key="1">
    <citation type="submission" date="2022-11" db="EMBL/GenBank/DDBJ databases">
        <title>Minimal conservation of predation-associated metabolite biosynthetic gene clusters underscores biosynthetic potential of Myxococcota including descriptions for ten novel species: Archangium lansinium sp. nov., Myxococcus landrumus sp. nov., Nannocystis bai.</title>
        <authorList>
            <person name="Ahearne A."/>
            <person name="Stevens C."/>
            <person name="Phillips K."/>
        </authorList>
    </citation>
    <scope>NUCLEOTIDE SEQUENCE</scope>
    <source>
        <strain evidence="3">Na p29</strain>
    </source>
</reference>
<feature type="region of interest" description="Disordered" evidence="1">
    <location>
        <begin position="151"/>
        <end position="179"/>
    </location>
</feature>
<evidence type="ECO:0008006" key="5">
    <source>
        <dbReference type="Google" id="ProtNLM"/>
    </source>
</evidence>
<feature type="compositionally biased region" description="Acidic residues" evidence="1">
    <location>
        <begin position="164"/>
        <end position="178"/>
    </location>
</feature>
<feature type="signal peptide" evidence="2">
    <location>
        <begin position="1"/>
        <end position="25"/>
    </location>
</feature>
<accession>A0A9X3EZ89</accession>
<evidence type="ECO:0000256" key="2">
    <source>
        <dbReference type="SAM" id="SignalP"/>
    </source>
</evidence>
<protein>
    <recommendedName>
        <fullName evidence="5">Secreted protein</fullName>
    </recommendedName>
</protein>
<gene>
    <name evidence="3" type="ORF">OV079_46285</name>
</gene>
<evidence type="ECO:0000256" key="1">
    <source>
        <dbReference type="SAM" id="MobiDB-lite"/>
    </source>
</evidence>
<keyword evidence="4" id="KW-1185">Reference proteome</keyword>
<sequence>MLRFTLMLATTFAFGLPFALPGATAARPLTSPASEVGFCWGDDCDDGGGPIEIDLHLCVAAQVGEEEHRDCEVRKGPVCLAACTFDAVGPACLSEVGDRATPRELAACQTDSVAVCRSQCEAGGAAFCERGHPGPGLGHCKNVGNPGHPEYDEDCEHKDKDDHDDYDDHDDHDDDDDGGGGGVVFVDLLACIGVGIEAG</sequence>
<dbReference type="AlphaFoldDB" id="A0A9X3EZ89"/>
<organism evidence="3 4">
    <name type="scientific">Nannocystis pusilla</name>
    <dbReference type="NCBI Taxonomy" id="889268"/>
    <lineage>
        <taxon>Bacteria</taxon>
        <taxon>Pseudomonadati</taxon>
        <taxon>Myxococcota</taxon>
        <taxon>Polyangia</taxon>
        <taxon>Nannocystales</taxon>
        <taxon>Nannocystaceae</taxon>
        <taxon>Nannocystis</taxon>
    </lineage>
</organism>
<dbReference type="EMBL" id="JAPNKE010000002">
    <property type="protein sequence ID" value="MCY1012826.1"/>
    <property type="molecule type" value="Genomic_DNA"/>
</dbReference>